<comment type="caution">
    <text evidence="6">The sequence shown here is derived from an EMBL/GenBank/DDBJ whole genome shotgun (WGS) entry which is preliminary data.</text>
</comment>
<evidence type="ECO:0000256" key="3">
    <source>
        <dbReference type="ARBA" id="ARBA00023125"/>
    </source>
</evidence>
<evidence type="ECO:0000313" key="7">
    <source>
        <dbReference type="Proteomes" id="UP000570514"/>
    </source>
</evidence>
<keyword evidence="2" id="KW-0805">Transcription regulation</keyword>
<accession>A0A846N275</accession>
<dbReference type="AlphaFoldDB" id="A0A846N275"/>
<feature type="domain" description="HTH lysR-type" evidence="5">
    <location>
        <begin position="3"/>
        <end position="60"/>
    </location>
</feature>
<name>A0A846N275_9PROT</name>
<dbReference type="GO" id="GO:0003700">
    <property type="term" value="F:DNA-binding transcription factor activity"/>
    <property type="evidence" value="ECO:0007669"/>
    <property type="project" value="InterPro"/>
</dbReference>
<dbReference type="Pfam" id="PF00126">
    <property type="entry name" value="HTH_1"/>
    <property type="match status" value="1"/>
</dbReference>
<dbReference type="InterPro" id="IPR036388">
    <property type="entry name" value="WH-like_DNA-bd_sf"/>
</dbReference>
<dbReference type="SUPFAM" id="SSF53850">
    <property type="entry name" value="Periplasmic binding protein-like II"/>
    <property type="match status" value="1"/>
</dbReference>
<keyword evidence="3 6" id="KW-0238">DNA-binding</keyword>
<dbReference type="Proteomes" id="UP000570514">
    <property type="component" value="Unassembled WGS sequence"/>
</dbReference>
<dbReference type="GO" id="GO:0043565">
    <property type="term" value="F:sequence-specific DNA binding"/>
    <property type="evidence" value="ECO:0007669"/>
    <property type="project" value="TreeGrafter"/>
</dbReference>
<evidence type="ECO:0000313" key="6">
    <source>
        <dbReference type="EMBL" id="NIK89200.1"/>
    </source>
</evidence>
<dbReference type="SUPFAM" id="SSF46785">
    <property type="entry name" value="Winged helix' DNA-binding domain"/>
    <property type="match status" value="1"/>
</dbReference>
<comment type="similarity">
    <text evidence="1">Belongs to the LysR transcriptional regulatory family.</text>
</comment>
<dbReference type="InterPro" id="IPR000847">
    <property type="entry name" value="LysR_HTH_N"/>
</dbReference>
<evidence type="ECO:0000256" key="4">
    <source>
        <dbReference type="ARBA" id="ARBA00023163"/>
    </source>
</evidence>
<sequence>MSDRLTGIEVFVLAVRRGGLSAAARELGLSPTMASRHLDMLEQRLGATLLHRTTRRLSLTEAGTNFLAKAERILEELSEAEAEASSRSVTAEGVLRVSAPAAFGLAHLAPLFAGFVERHPRINIDLGLDDRYVDLLQERWDMAIRIGHMKDSSLIAKKLVPVSLVICAAPHYLALHGTPKTTGDLKDHACLSYTLSQRVAAETWAFGKNADIRVPVKGPFLANNGLALIEAAKAGMGLVLGPRFLADEALARGSLHEITLELPLPDIGSIHAVTHPARLPAAKTRAFIDYLAKELSPMAGRW</sequence>
<evidence type="ECO:0000256" key="1">
    <source>
        <dbReference type="ARBA" id="ARBA00009437"/>
    </source>
</evidence>
<protein>
    <submittedName>
        <fullName evidence="6">DNA-binding transcriptional LysR family regulator</fullName>
    </submittedName>
</protein>
<dbReference type="EMBL" id="JAASRM010000001">
    <property type="protein sequence ID" value="NIK89200.1"/>
    <property type="molecule type" value="Genomic_DNA"/>
</dbReference>
<organism evidence="6 7">
    <name type="scientific">Rhizomicrobium palustre</name>
    <dbReference type="NCBI Taxonomy" id="189966"/>
    <lineage>
        <taxon>Bacteria</taxon>
        <taxon>Pseudomonadati</taxon>
        <taxon>Pseudomonadota</taxon>
        <taxon>Alphaproteobacteria</taxon>
        <taxon>Micropepsales</taxon>
        <taxon>Micropepsaceae</taxon>
        <taxon>Rhizomicrobium</taxon>
    </lineage>
</organism>
<dbReference type="PANTHER" id="PTHR30537">
    <property type="entry name" value="HTH-TYPE TRANSCRIPTIONAL REGULATOR"/>
    <property type="match status" value="1"/>
</dbReference>
<dbReference type="CDD" id="cd08422">
    <property type="entry name" value="PBP2_CrgA_like"/>
    <property type="match status" value="1"/>
</dbReference>
<dbReference type="Gene3D" id="3.40.190.290">
    <property type="match status" value="1"/>
</dbReference>
<dbReference type="Gene3D" id="1.10.10.10">
    <property type="entry name" value="Winged helix-like DNA-binding domain superfamily/Winged helix DNA-binding domain"/>
    <property type="match status" value="1"/>
</dbReference>
<keyword evidence="4" id="KW-0804">Transcription</keyword>
<dbReference type="PROSITE" id="PS50931">
    <property type="entry name" value="HTH_LYSR"/>
    <property type="match status" value="1"/>
</dbReference>
<dbReference type="PANTHER" id="PTHR30537:SF5">
    <property type="entry name" value="HTH-TYPE TRANSCRIPTIONAL ACTIVATOR TTDR-RELATED"/>
    <property type="match status" value="1"/>
</dbReference>
<dbReference type="InterPro" id="IPR005119">
    <property type="entry name" value="LysR_subst-bd"/>
</dbReference>
<reference evidence="6 7" key="1">
    <citation type="submission" date="2020-03" db="EMBL/GenBank/DDBJ databases">
        <title>Genomic Encyclopedia of Type Strains, Phase IV (KMG-IV): sequencing the most valuable type-strain genomes for metagenomic binning, comparative biology and taxonomic classification.</title>
        <authorList>
            <person name="Goeker M."/>
        </authorList>
    </citation>
    <scope>NUCLEOTIDE SEQUENCE [LARGE SCALE GENOMIC DNA]</scope>
    <source>
        <strain evidence="6 7">DSM 19867</strain>
    </source>
</reference>
<evidence type="ECO:0000259" key="5">
    <source>
        <dbReference type="PROSITE" id="PS50931"/>
    </source>
</evidence>
<gene>
    <name evidence="6" type="ORF">FHS83_002518</name>
</gene>
<proteinExistence type="inferred from homology"/>
<keyword evidence="7" id="KW-1185">Reference proteome</keyword>
<dbReference type="Pfam" id="PF03466">
    <property type="entry name" value="LysR_substrate"/>
    <property type="match status" value="1"/>
</dbReference>
<dbReference type="FunFam" id="1.10.10.10:FF:000001">
    <property type="entry name" value="LysR family transcriptional regulator"/>
    <property type="match status" value="1"/>
</dbReference>
<dbReference type="InterPro" id="IPR036390">
    <property type="entry name" value="WH_DNA-bd_sf"/>
</dbReference>
<dbReference type="GO" id="GO:0006351">
    <property type="term" value="P:DNA-templated transcription"/>
    <property type="evidence" value="ECO:0007669"/>
    <property type="project" value="TreeGrafter"/>
</dbReference>
<dbReference type="RefSeq" id="WP_167083308.1">
    <property type="nucleotide sequence ID" value="NZ_BAAADC010000001.1"/>
</dbReference>
<evidence type="ECO:0000256" key="2">
    <source>
        <dbReference type="ARBA" id="ARBA00023015"/>
    </source>
</evidence>
<dbReference type="InterPro" id="IPR058163">
    <property type="entry name" value="LysR-type_TF_proteobact-type"/>
</dbReference>